<dbReference type="Gene3D" id="3.40.960.10">
    <property type="entry name" value="VSR Endonuclease"/>
    <property type="match status" value="1"/>
</dbReference>
<evidence type="ECO:0008006" key="3">
    <source>
        <dbReference type="Google" id="ProtNLM"/>
    </source>
</evidence>
<dbReference type="Proteomes" id="UP000000376">
    <property type="component" value="Chromosome"/>
</dbReference>
<dbReference type="AlphaFoldDB" id="D7BM34"/>
<gene>
    <name evidence="1" type="ordered locus">Arch_0222</name>
</gene>
<dbReference type="OrthoDB" id="2594539at2"/>
<dbReference type="RefSeq" id="WP_013169481.1">
    <property type="nucleotide sequence ID" value="NC_014218.1"/>
</dbReference>
<sequence length="286" mass="32649">MYQHVFRKDSPTAQHIIGNYSLKNAEKRGLIIPVGHRWYSTEPLTGVEKIACENGLLIGCLSALKLYGLWVPFDRSTHFITAPNGSKPKISQCSLHRPRARTRLANHEIPTRAQSLVVPLQDAIEQALYYHEDETGLIILDSALNKGFINPYFADVAIANVQSRKRRVLNRYVTESQSGSETRVRNFLQSHNYKVQTQVFIDGIGRVDLLVGDSLIIECDSTTFHSQPLNVTTDRERDLQAHLHGFARIRLSYQQIWHQWEDTKKRLSMCLSTGLHRKPPRSLLDP</sequence>
<dbReference type="EMBL" id="CP002045">
    <property type="protein sequence ID" value="ADH91983.1"/>
    <property type="molecule type" value="Genomic_DNA"/>
</dbReference>
<organism evidence="1 2">
    <name type="scientific">Arcanobacterium haemolyticum (strain ATCC 9345 / DSM 20595 / CCM 5947 / CCUG 17215 / LMG 16163 / NBRC 15585 / NCTC 8452 / 11018)</name>
    <dbReference type="NCBI Taxonomy" id="644284"/>
    <lineage>
        <taxon>Bacteria</taxon>
        <taxon>Bacillati</taxon>
        <taxon>Actinomycetota</taxon>
        <taxon>Actinomycetes</taxon>
        <taxon>Actinomycetales</taxon>
        <taxon>Actinomycetaceae</taxon>
        <taxon>Arcanobacterium</taxon>
    </lineage>
</organism>
<reference evidence="1 2" key="1">
    <citation type="journal article" date="2010" name="Stand. Genomic Sci.">
        <title>Complete genome sequence of Arcanobacterium haemolyticum type strain (11018).</title>
        <authorList>
            <person name="Yasawong M."/>
            <person name="Teshima H."/>
            <person name="Lapidus A."/>
            <person name="Nolan M."/>
            <person name="Lucas S."/>
            <person name="Glavina Del Rio T."/>
            <person name="Tice H."/>
            <person name="Cheng J."/>
            <person name="Bruce D."/>
            <person name="Detter C."/>
            <person name="Tapia R."/>
            <person name="Han C."/>
            <person name="Goodwin L."/>
            <person name="Pitluck S."/>
            <person name="Liolios K."/>
            <person name="Ivanova N."/>
            <person name="Mavromatis K."/>
            <person name="Mikhailova N."/>
            <person name="Pati A."/>
            <person name="Chen A."/>
            <person name="Palaniappan K."/>
            <person name="Land M."/>
            <person name="Hauser L."/>
            <person name="Chang Y."/>
            <person name="Jeffries C."/>
            <person name="Rohde M."/>
            <person name="Sikorski J."/>
            <person name="Pukall R."/>
            <person name="Goker M."/>
            <person name="Woyke T."/>
            <person name="Bristow J."/>
            <person name="Eisen J."/>
            <person name="Markowitz V."/>
            <person name="Hugenholtz P."/>
            <person name="Kyrpides N."/>
            <person name="Klenk H."/>
        </authorList>
    </citation>
    <scope>NUCLEOTIDE SEQUENCE [LARGE SCALE GENOMIC DNA]</scope>
    <source>
        <strain evidence="2">ATCC 9345 / DSM 20595 / CCUG 17215 / LMG 16163 / NBRC 15585 / NCTC 8452 / 11018</strain>
    </source>
</reference>
<dbReference type="STRING" id="644284.Arch_0222"/>
<evidence type="ECO:0000313" key="2">
    <source>
        <dbReference type="Proteomes" id="UP000000376"/>
    </source>
</evidence>
<dbReference type="KEGG" id="ahe:Arch_0222"/>
<dbReference type="HOGENOM" id="CLU_073055_1_0_11"/>
<accession>D7BM34</accession>
<evidence type="ECO:0000313" key="1">
    <source>
        <dbReference type="EMBL" id="ADH91983.1"/>
    </source>
</evidence>
<proteinExistence type="predicted"/>
<keyword evidence="2" id="KW-1185">Reference proteome</keyword>
<protein>
    <recommendedName>
        <fullName evidence="3">DUF559 domain-containing protein</fullName>
    </recommendedName>
</protein>
<dbReference type="eggNOG" id="COG2852">
    <property type="taxonomic scope" value="Bacteria"/>
</dbReference>
<name>D7BM34_ARCHD</name>